<feature type="transmembrane region" description="Helical" evidence="1">
    <location>
        <begin position="12"/>
        <end position="40"/>
    </location>
</feature>
<dbReference type="STRING" id="1802068.A3B02_02380"/>
<keyword evidence="1" id="KW-0472">Membrane</keyword>
<evidence type="ECO:0008006" key="4">
    <source>
        <dbReference type="Google" id="ProtNLM"/>
    </source>
</evidence>
<keyword evidence="1" id="KW-0812">Transmembrane</keyword>
<comment type="caution">
    <text evidence="2">The sequence shown here is derived from an EMBL/GenBank/DDBJ whole genome shotgun (WGS) entry which is preliminary data.</text>
</comment>
<reference evidence="2 3" key="1">
    <citation type="journal article" date="2016" name="Nat. Commun.">
        <title>Thousands of microbial genomes shed light on interconnected biogeochemical processes in an aquifer system.</title>
        <authorList>
            <person name="Anantharaman K."/>
            <person name="Brown C.T."/>
            <person name="Hug L.A."/>
            <person name="Sharon I."/>
            <person name="Castelle C.J."/>
            <person name="Probst A.J."/>
            <person name="Thomas B.C."/>
            <person name="Singh A."/>
            <person name="Wilkins M.J."/>
            <person name="Karaoz U."/>
            <person name="Brodie E.L."/>
            <person name="Williams K.H."/>
            <person name="Hubbard S.S."/>
            <person name="Banfield J.F."/>
        </authorList>
    </citation>
    <scope>NUCLEOTIDE SEQUENCE [LARGE SCALE GENOMIC DNA]</scope>
</reference>
<dbReference type="EMBL" id="MGAS01000018">
    <property type="protein sequence ID" value="OGK51780.1"/>
    <property type="molecule type" value="Genomic_DNA"/>
</dbReference>
<dbReference type="InterPro" id="IPR044020">
    <property type="entry name" value="DUF5676"/>
</dbReference>
<evidence type="ECO:0000313" key="3">
    <source>
        <dbReference type="Proteomes" id="UP000178914"/>
    </source>
</evidence>
<gene>
    <name evidence="2" type="ORF">A3B02_02380</name>
</gene>
<evidence type="ECO:0000313" key="2">
    <source>
        <dbReference type="EMBL" id="OGK51780.1"/>
    </source>
</evidence>
<accession>A0A1F7J843</accession>
<proteinExistence type="predicted"/>
<name>A0A1F7J843_9BACT</name>
<sequence>MLKPIALAHAATTVGGVAFALCGLLAYVAPDILLSIANIWFHSVNLEAIRAAEPMSLGTFIVGIITFSAYIWALTFAGASLCNKWAK</sequence>
<feature type="transmembrane region" description="Helical" evidence="1">
    <location>
        <begin position="60"/>
        <end position="82"/>
    </location>
</feature>
<organism evidence="2 3">
    <name type="scientific">Candidatus Roizmanbacteria bacterium RIFCSPLOWO2_01_FULL_42_14</name>
    <dbReference type="NCBI Taxonomy" id="1802068"/>
    <lineage>
        <taxon>Bacteria</taxon>
        <taxon>Candidatus Roizmaniibacteriota</taxon>
    </lineage>
</organism>
<protein>
    <recommendedName>
        <fullName evidence="4">DUF2062 domain-containing protein</fullName>
    </recommendedName>
</protein>
<dbReference type="Proteomes" id="UP000178914">
    <property type="component" value="Unassembled WGS sequence"/>
</dbReference>
<dbReference type="Pfam" id="PF18926">
    <property type="entry name" value="DUF5676"/>
    <property type="match status" value="1"/>
</dbReference>
<dbReference type="AlphaFoldDB" id="A0A1F7J843"/>
<evidence type="ECO:0000256" key="1">
    <source>
        <dbReference type="SAM" id="Phobius"/>
    </source>
</evidence>
<keyword evidence="1" id="KW-1133">Transmembrane helix</keyword>